<feature type="transmembrane region" description="Helical" evidence="1">
    <location>
        <begin position="123"/>
        <end position="143"/>
    </location>
</feature>
<feature type="transmembrane region" description="Helical" evidence="1">
    <location>
        <begin position="400"/>
        <end position="420"/>
    </location>
</feature>
<feature type="transmembrane region" description="Helical" evidence="1">
    <location>
        <begin position="305"/>
        <end position="325"/>
    </location>
</feature>
<dbReference type="InterPro" id="IPR010266">
    <property type="entry name" value="NnrS"/>
</dbReference>
<feature type="transmembrane region" description="Helical" evidence="1">
    <location>
        <begin position="375"/>
        <end position="394"/>
    </location>
</feature>
<sequence length="436" mass="48060">MAAAQGGTHHGGSFPLGLARVMSESSTAKAKPATFAELPALLTSAPHRLLFLAGSVAVLLSMAWWALELTWMRFGLGSWPQPSIPPGWAHAMLIQYGMFPLFMFGFLLTVFPRWLHRRALPRACYVPVAGCVFGGYVLANVGLLDLPWLLKLGFVVMLAGYLIGGWTLATVLRASEDRDDHARSCLLALGFGTLGLLAFLVYLFGGPVACAMLAIRLGTFGLLLPIFFTVTHRMLPFFSGNVAKDYVVVRPRWSLTLVWVLLLTHALLDWRGALGWLWLVDIPLALVFGWHALAWQPWKARRPGLLAVLHLAFAWLPLAFVLFAVQDVIYAINGQQLLGRAPLHALAIGYFGSMLVAMVTRVTQGHSGRPLQMGAVAWLCFGLLQIVVLLRIRAELGGDVYWWLAIAAYGWLLAFLPWVLRSVWIYLTPRVDGKPG</sequence>
<keyword evidence="3" id="KW-1185">Reference proteome</keyword>
<feature type="transmembrane region" description="Helical" evidence="1">
    <location>
        <begin position="211"/>
        <end position="230"/>
    </location>
</feature>
<dbReference type="Pfam" id="PF05940">
    <property type="entry name" value="NnrS"/>
    <property type="match status" value="1"/>
</dbReference>
<feature type="transmembrane region" description="Helical" evidence="1">
    <location>
        <begin position="49"/>
        <end position="67"/>
    </location>
</feature>
<feature type="transmembrane region" description="Helical" evidence="1">
    <location>
        <begin position="149"/>
        <end position="172"/>
    </location>
</feature>
<keyword evidence="1" id="KW-0472">Membrane</keyword>
<evidence type="ECO:0000313" key="3">
    <source>
        <dbReference type="Proteomes" id="UP000621898"/>
    </source>
</evidence>
<gene>
    <name evidence="2" type="ORF">GCM10008098_01120</name>
</gene>
<accession>A0ABQ2ZED4</accession>
<dbReference type="Proteomes" id="UP000621898">
    <property type="component" value="Unassembled WGS sequence"/>
</dbReference>
<keyword evidence="1" id="KW-1133">Transmembrane helix</keyword>
<evidence type="ECO:0000256" key="1">
    <source>
        <dbReference type="SAM" id="Phobius"/>
    </source>
</evidence>
<name>A0ABQ2ZED4_9GAMM</name>
<evidence type="ECO:0000313" key="2">
    <source>
        <dbReference type="EMBL" id="GGY14193.1"/>
    </source>
</evidence>
<protein>
    <submittedName>
        <fullName evidence="2">Protein NnrS</fullName>
    </submittedName>
</protein>
<feature type="transmembrane region" description="Helical" evidence="1">
    <location>
        <begin position="345"/>
        <end position="363"/>
    </location>
</feature>
<organism evidence="2 3">
    <name type="scientific">Rhodanobacter panaciterrae</name>
    <dbReference type="NCBI Taxonomy" id="490572"/>
    <lineage>
        <taxon>Bacteria</taxon>
        <taxon>Pseudomonadati</taxon>
        <taxon>Pseudomonadota</taxon>
        <taxon>Gammaproteobacteria</taxon>
        <taxon>Lysobacterales</taxon>
        <taxon>Rhodanobacteraceae</taxon>
        <taxon>Rhodanobacter</taxon>
    </lineage>
</organism>
<feature type="transmembrane region" description="Helical" evidence="1">
    <location>
        <begin position="251"/>
        <end position="268"/>
    </location>
</feature>
<comment type="caution">
    <text evidence="2">The sequence shown here is derived from an EMBL/GenBank/DDBJ whole genome shotgun (WGS) entry which is preliminary data.</text>
</comment>
<feature type="transmembrane region" description="Helical" evidence="1">
    <location>
        <begin position="184"/>
        <end position="205"/>
    </location>
</feature>
<reference evidence="3" key="1">
    <citation type="journal article" date="2019" name="Int. J. Syst. Evol. Microbiol.">
        <title>The Global Catalogue of Microorganisms (GCM) 10K type strain sequencing project: providing services to taxonomists for standard genome sequencing and annotation.</title>
        <authorList>
            <consortium name="The Broad Institute Genomics Platform"/>
            <consortium name="The Broad Institute Genome Sequencing Center for Infectious Disease"/>
            <person name="Wu L."/>
            <person name="Ma J."/>
        </authorList>
    </citation>
    <scope>NUCLEOTIDE SEQUENCE [LARGE SCALE GENOMIC DNA]</scope>
    <source>
        <strain evidence="3">KCTC 22232</strain>
    </source>
</reference>
<proteinExistence type="predicted"/>
<dbReference type="EMBL" id="BMXT01000001">
    <property type="protein sequence ID" value="GGY14193.1"/>
    <property type="molecule type" value="Genomic_DNA"/>
</dbReference>
<feature type="transmembrane region" description="Helical" evidence="1">
    <location>
        <begin position="274"/>
        <end position="293"/>
    </location>
</feature>
<keyword evidence="1" id="KW-0812">Transmembrane</keyword>
<feature type="transmembrane region" description="Helical" evidence="1">
    <location>
        <begin position="87"/>
        <end position="111"/>
    </location>
</feature>